<dbReference type="Proteomes" id="UP000009183">
    <property type="component" value="Chromosome 14"/>
</dbReference>
<evidence type="ECO:0000313" key="2">
    <source>
        <dbReference type="Proteomes" id="UP000009183"/>
    </source>
</evidence>
<evidence type="ECO:0000313" key="1">
    <source>
        <dbReference type="EMBL" id="CBI36784.3"/>
    </source>
</evidence>
<dbReference type="InParanoid" id="D7U218"/>
<dbReference type="HOGENOM" id="CLU_2188784_0_0_1"/>
<accession>D7U218</accession>
<sequence>MRPIGNTKTSPLLRTLLKRRPLDLLCFLEYSALERRNPRPQSGLRSCRTFHLQILILGFRNGNTSVLKWAWIKGSDKRGSQCHEGNSNQEADTFLHCQSTVSNNQSLYL</sequence>
<reference evidence="2" key="1">
    <citation type="journal article" date="2007" name="Nature">
        <title>The grapevine genome sequence suggests ancestral hexaploidization in major angiosperm phyla.</title>
        <authorList>
            <consortium name="The French-Italian Public Consortium for Grapevine Genome Characterization."/>
            <person name="Jaillon O."/>
            <person name="Aury J.-M."/>
            <person name="Noel B."/>
            <person name="Policriti A."/>
            <person name="Clepet C."/>
            <person name="Casagrande A."/>
            <person name="Choisne N."/>
            <person name="Aubourg S."/>
            <person name="Vitulo N."/>
            <person name="Jubin C."/>
            <person name="Vezzi A."/>
            <person name="Legeai F."/>
            <person name="Hugueney P."/>
            <person name="Dasilva C."/>
            <person name="Horner D."/>
            <person name="Mica E."/>
            <person name="Jublot D."/>
            <person name="Poulain J."/>
            <person name="Bruyere C."/>
            <person name="Billault A."/>
            <person name="Segurens B."/>
            <person name="Gouyvenoux M."/>
            <person name="Ugarte E."/>
            <person name="Cattonaro F."/>
            <person name="Anthouard V."/>
            <person name="Vico V."/>
            <person name="Del Fabbro C."/>
            <person name="Alaux M."/>
            <person name="Di Gaspero G."/>
            <person name="Dumas V."/>
            <person name="Felice N."/>
            <person name="Paillard S."/>
            <person name="Juman I."/>
            <person name="Moroldo M."/>
            <person name="Scalabrin S."/>
            <person name="Canaguier A."/>
            <person name="Le Clainche I."/>
            <person name="Malacrida G."/>
            <person name="Durand E."/>
            <person name="Pesole G."/>
            <person name="Laucou V."/>
            <person name="Chatelet P."/>
            <person name="Merdinoglu D."/>
            <person name="Delledonne M."/>
            <person name="Pezzotti M."/>
            <person name="Lecharny A."/>
            <person name="Scarpelli C."/>
            <person name="Artiguenave F."/>
            <person name="Pe M.E."/>
            <person name="Valle G."/>
            <person name="Morgante M."/>
            <person name="Caboche M."/>
            <person name="Adam-Blondon A.-F."/>
            <person name="Weissenbach J."/>
            <person name="Quetier F."/>
            <person name="Wincker P."/>
        </authorList>
    </citation>
    <scope>NUCLEOTIDE SEQUENCE [LARGE SCALE GENOMIC DNA]</scope>
    <source>
        <strain evidence="2">cv. Pinot noir / PN40024</strain>
    </source>
</reference>
<name>D7U218_VITVI</name>
<proteinExistence type="predicted"/>
<keyword evidence="2" id="KW-1185">Reference proteome</keyword>
<dbReference type="EMBL" id="FN596501">
    <property type="protein sequence ID" value="CBI36784.3"/>
    <property type="molecule type" value="Genomic_DNA"/>
</dbReference>
<gene>
    <name evidence="1" type="ordered locus">VIT_14s0128g00620</name>
</gene>
<protein>
    <submittedName>
        <fullName evidence="1">Uncharacterized protein</fullName>
    </submittedName>
</protein>
<dbReference type="PaxDb" id="29760-VIT_14s0128g00620.t01"/>
<organism evidence="1 2">
    <name type="scientific">Vitis vinifera</name>
    <name type="common">Grape</name>
    <dbReference type="NCBI Taxonomy" id="29760"/>
    <lineage>
        <taxon>Eukaryota</taxon>
        <taxon>Viridiplantae</taxon>
        <taxon>Streptophyta</taxon>
        <taxon>Embryophyta</taxon>
        <taxon>Tracheophyta</taxon>
        <taxon>Spermatophyta</taxon>
        <taxon>Magnoliopsida</taxon>
        <taxon>eudicotyledons</taxon>
        <taxon>Gunneridae</taxon>
        <taxon>Pentapetalae</taxon>
        <taxon>rosids</taxon>
        <taxon>Vitales</taxon>
        <taxon>Vitaceae</taxon>
        <taxon>Viteae</taxon>
        <taxon>Vitis</taxon>
    </lineage>
</organism>
<dbReference type="AlphaFoldDB" id="D7U218"/>